<dbReference type="Pfam" id="PF04031">
    <property type="entry name" value="Las1"/>
    <property type="match status" value="1"/>
</dbReference>
<dbReference type="Proteomes" id="UP000694846">
    <property type="component" value="Unplaced"/>
</dbReference>
<protein>
    <submittedName>
        <fullName evidence="1">Ribosomal biogenesis protein LAS1L</fullName>
    </submittedName>
    <submittedName>
        <fullName evidence="3">Uncharacterized protein LOC112687419</fullName>
    </submittedName>
</protein>
<dbReference type="PANTHER" id="PTHR15002">
    <property type="entry name" value="RIBOSOMAL BIOGENESIS PROTEIN LAS1L"/>
    <property type="match status" value="1"/>
</dbReference>
<dbReference type="AlphaFoldDB" id="A0A2S2QGY4"/>
<dbReference type="GO" id="GO:0000470">
    <property type="term" value="P:maturation of LSU-rRNA"/>
    <property type="evidence" value="ECO:0007669"/>
    <property type="project" value="TreeGrafter"/>
</dbReference>
<dbReference type="GO" id="GO:0090730">
    <property type="term" value="C:Las1 complex"/>
    <property type="evidence" value="ECO:0007669"/>
    <property type="project" value="InterPro"/>
</dbReference>
<accession>A0A2S2QGY4</accession>
<gene>
    <name evidence="1" type="primary">LAS1L</name>
    <name evidence="3" type="synonym">LOC112687419</name>
    <name evidence="1" type="ORF">g.45843</name>
</gene>
<reference evidence="1" key="1">
    <citation type="submission" date="2018-04" db="EMBL/GenBank/DDBJ databases">
        <title>Transcriptome assembly of Sipha flava.</title>
        <authorList>
            <person name="Scully E.D."/>
            <person name="Geib S.M."/>
            <person name="Palmer N.A."/>
            <person name="Koch K."/>
            <person name="Bradshaw J."/>
            <person name="Heng-Moss T."/>
            <person name="Sarath G."/>
        </authorList>
    </citation>
    <scope>NUCLEOTIDE SEQUENCE</scope>
</reference>
<reference evidence="3" key="2">
    <citation type="submission" date="2025-04" db="UniProtKB">
        <authorList>
            <consortium name="RefSeq"/>
        </authorList>
    </citation>
    <scope>IDENTIFICATION</scope>
    <source>
        <tissue evidence="3">Whole body</tissue>
    </source>
</reference>
<dbReference type="EMBL" id="GGMS01007758">
    <property type="protein sequence ID" value="MBY76961.1"/>
    <property type="molecule type" value="Transcribed_RNA"/>
</dbReference>
<dbReference type="OrthoDB" id="10263222at2759"/>
<keyword evidence="2" id="KW-1185">Reference proteome</keyword>
<dbReference type="GO" id="GO:0000460">
    <property type="term" value="P:maturation of 5.8S rRNA"/>
    <property type="evidence" value="ECO:0007669"/>
    <property type="project" value="TreeGrafter"/>
</dbReference>
<dbReference type="InterPro" id="IPR007174">
    <property type="entry name" value="Las1"/>
</dbReference>
<dbReference type="GO" id="GO:0030687">
    <property type="term" value="C:preribosome, large subunit precursor"/>
    <property type="evidence" value="ECO:0007669"/>
    <property type="project" value="TreeGrafter"/>
</dbReference>
<dbReference type="GO" id="GO:0004519">
    <property type="term" value="F:endonuclease activity"/>
    <property type="evidence" value="ECO:0007669"/>
    <property type="project" value="InterPro"/>
</dbReference>
<evidence type="ECO:0000313" key="1">
    <source>
        <dbReference type="EMBL" id="MBY76961.1"/>
    </source>
</evidence>
<sequence>MEDIIVMPWSSDSEWQSIRQDIFGSKELRNYKRALRKLLLWKTRGRQLSRGLYCTELILQVISKDSYFCDVDDIIIVNDLVRLYSMAIMKFVNLTADFLGKGPQKSMYFRASRLELPSWLIDMRHKISHDRDLPTLKSLRTAMEFALDWLKTKYWNVDDNFLIVGPKLEINDVDVFMDTIEFYMLNKRQNNTSLKEDHLNALRKKLHMPEFSYKECLKKIKEYLANKHTSSQLVNLFITRYLLQSEECNISKGRISKADKALWSVMLKILTNSGLLTNVLQCLVTQNSRVAALWVIELCIVAYKTSRKINIKHNQSDDCLNCKPSHLDTSLVLRTALNTPHKHTIIFLKWLLRIQSNSLKVKQQYNLIKLISLYTGSVKVNPKNAECLFTVDDLIKNTKNENQSQWSLAFGQLNWRQVPFGSAL</sequence>
<dbReference type="PANTHER" id="PTHR15002:SF0">
    <property type="entry name" value="RIBOSOMAL BIOGENESIS PROTEIN LAS1L"/>
    <property type="match status" value="1"/>
</dbReference>
<name>A0A2S2QGY4_9HEMI</name>
<dbReference type="RefSeq" id="XP_025415901.1">
    <property type="nucleotide sequence ID" value="XM_025560116.1"/>
</dbReference>
<evidence type="ECO:0000313" key="3">
    <source>
        <dbReference type="RefSeq" id="XP_025415901.1"/>
    </source>
</evidence>
<proteinExistence type="predicted"/>
<evidence type="ECO:0000313" key="2">
    <source>
        <dbReference type="Proteomes" id="UP000694846"/>
    </source>
</evidence>
<organism evidence="1">
    <name type="scientific">Sipha flava</name>
    <name type="common">yellow sugarcane aphid</name>
    <dbReference type="NCBI Taxonomy" id="143950"/>
    <lineage>
        <taxon>Eukaryota</taxon>
        <taxon>Metazoa</taxon>
        <taxon>Ecdysozoa</taxon>
        <taxon>Arthropoda</taxon>
        <taxon>Hexapoda</taxon>
        <taxon>Insecta</taxon>
        <taxon>Pterygota</taxon>
        <taxon>Neoptera</taxon>
        <taxon>Paraneoptera</taxon>
        <taxon>Hemiptera</taxon>
        <taxon>Sternorrhyncha</taxon>
        <taxon>Aphidomorpha</taxon>
        <taxon>Aphidoidea</taxon>
        <taxon>Aphididae</taxon>
        <taxon>Sipha</taxon>
    </lineage>
</organism>